<keyword evidence="2" id="KW-0808">Transferase</keyword>
<dbReference type="InterPro" id="IPR006342">
    <property type="entry name" value="FkbM_mtfrase"/>
</dbReference>
<proteinExistence type="predicted"/>
<dbReference type="Pfam" id="PF05050">
    <property type="entry name" value="Methyltransf_21"/>
    <property type="match status" value="1"/>
</dbReference>
<dbReference type="PANTHER" id="PTHR34203">
    <property type="entry name" value="METHYLTRANSFERASE, FKBM FAMILY PROTEIN"/>
    <property type="match status" value="1"/>
</dbReference>
<evidence type="ECO:0000313" key="3">
    <source>
        <dbReference type="Proteomes" id="UP000183287"/>
    </source>
</evidence>
<dbReference type="PANTHER" id="PTHR34203:SF15">
    <property type="entry name" value="SLL1173 PROTEIN"/>
    <property type="match status" value="1"/>
</dbReference>
<evidence type="ECO:0000259" key="1">
    <source>
        <dbReference type="Pfam" id="PF05050"/>
    </source>
</evidence>
<organism evidence="2 3">
    <name type="scientific">Nitrosomonas communis</name>
    <dbReference type="NCBI Taxonomy" id="44574"/>
    <lineage>
        <taxon>Bacteria</taxon>
        <taxon>Pseudomonadati</taxon>
        <taxon>Pseudomonadota</taxon>
        <taxon>Betaproteobacteria</taxon>
        <taxon>Nitrosomonadales</taxon>
        <taxon>Nitrosomonadaceae</taxon>
        <taxon>Nitrosomonas</taxon>
    </lineage>
</organism>
<dbReference type="GO" id="GO:0032259">
    <property type="term" value="P:methylation"/>
    <property type="evidence" value="ECO:0007669"/>
    <property type="project" value="UniProtKB-KW"/>
</dbReference>
<dbReference type="Gene3D" id="3.40.50.150">
    <property type="entry name" value="Vaccinia Virus protein VP39"/>
    <property type="match status" value="1"/>
</dbReference>
<accession>A0A1I4MSE0</accession>
<dbReference type="InterPro" id="IPR052514">
    <property type="entry name" value="SAM-dependent_MTase"/>
</dbReference>
<evidence type="ECO:0000313" key="2">
    <source>
        <dbReference type="EMBL" id="SFM06000.1"/>
    </source>
</evidence>
<dbReference type="RefSeq" id="WP_218152016.1">
    <property type="nucleotide sequence ID" value="NZ_FOUB01000011.1"/>
</dbReference>
<reference evidence="3" key="1">
    <citation type="submission" date="2016-10" db="EMBL/GenBank/DDBJ databases">
        <authorList>
            <person name="Varghese N."/>
            <person name="Submissions S."/>
        </authorList>
    </citation>
    <scope>NUCLEOTIDE SEQUENCE [LARGE SCALE GENOMIC DNA]</scope>
    <source>
        <strain evidence="3">Nm44</strain>
    </source>
</reference>
<dbReference type="EMBL" id="FOUB01000011">
    <property type="protein sequence ID" value="SFM06000.1"/>
    <property type="molecule type" value="Genomic_DNA"/>
</dbReference>
<keyword evidence="3" id="KW-1185">Reference proteome</keyword>
<keyword evidence="2" id="KW-0489">Methyltransferase</keyword>
<dbReference type="InterPro" id="IPR029063">
    <property type="entry name" value="SAM-dependent_MTases_sf"/>
</dbReference>
<sequence length="470" mass="52624">MSRRNAKSALSTRLKQWFGMPAAAETIDTTAVKITPTTEDRGGSHIIHSATNASAVPYDPELLDRSRMQWQFGDWKSLTEIDMNILEHHPERAKLALVVASAWQQLNDQAAARRYIKLAKEWGCDKKIMAQLLIAGVYNTLGRCAAIGGDESTAQAHFRLAVKGGGGDERLAGHARATHEMGRLQLKKHFQNHVTDVLMTTQLPAHLQSADNENDIGKPSDDPFRPGIVSYAQNFEDVMLWRALRHIDKGFYMDIGAQDPIVDSVSKAFYDRGWRGIHVEAIPAYAEALRNNRTDEIVIEAAVSDHNGQMIFYEIPETGLSTGDADIAHGHVEKNFDVREIKVACTTLAQIFALAGDQEIHWIKIDVEGMEKQVLAGWGEAKVRPWIVVIESTLPNTQIEAHEQWEYLLLERGYCYAYFDGLNRFYVSENHVELTKALQYGPNVFDNFTLSGTASASFCSLINTKLKQKE</sequence>
<name>A0A1I4MSE0_9PROT</name>
<protein>
    <submittedName>
        <fullName evidence="2">Methyltransferase, FkbM family</fullName>
    </submittedName>
</protein>
<feature type="domain" description="Methyltransferase FkbM" evidence="1">
    <location>
        <begin position="254"/>
        <end position="414"/>
    </location>
</feature>
<dbReference type="AlphaFoldDB" id="A0A1I4MSE0"/>
<dbReference type="NCBIfam" id="TIGR01444">
    <property type="entry name" value="fkbM_fam"/>
    <property type="match status" value="1"/>
</dbReference>
<dbReference type="SUPFAM" id="SSF53335">
    <property type="entry name" value="S-adenosyl-L-methionine-dependent methyltransferases"/>
    <property type="match status" value="1"/>
</dbReference>
<gene>
    <name evidence="2" type="ORF">SAMN05421863_101158</name>
</gene>
<dbReference type="GO" id="GO:0008168">
    <property type="term" value="F:methyltransferase activity"/>
    <property type="evidence" value="ECO:0007669"/>
    <property type="project" value="UniProtKB-KW"/>
</dbReference>
<dbReference type="Proteomes" id="UP000183287">
    <property type="component" value="Unassembled WGS sequence"/>
</dbReference>